<dbReference type="FunFam" id="3.30.40.10:FF:000673">
    <property type="entry name" value="RING finger domain protein, putative"/>
    <property type="match status" value="1"/>
</dbReference>
<dbReference type="PROSITE" id="PS50011">
    <property type="entry name" value="PROTEIN_KINASE_DOM"/>
    <property type="match status" value="1"/>
</dbReference>
<sequence length="496" mass="56051">MAHSKRNTSLPHFTSYERSLLRTNWGTQRTRLSRESFLPFGSCQLCLQPARAPVVACATNGDLFCRECAINDLLAQRKEIKRLEREREESARRSAEDEARMMEEARVRELKEFELISMGLEGSKQENNNKKRKAPTMEKDAGNGNGKQEMEAKIDAATEAFRQREVEVNGKRRKVFELSEAEIARYANSELERLKKKIEMERAEAKSALPSFWIPSETPGTENQVPLRKNLKLSPICPASTKETRHEYSLKTLVDVHFTEEKSDSGESVSRICPSCKKSLTNGLKAMLTKPCGHVICQPCVTKFMTPETTIDPHRTNQAEGEAEIGRMLCYVCETDITPTKPSKNKHKEEKNNKIRPGLVEIKSEGTGFAKGGSNMAKKQGVAFQYIAPEIIGPWEVDQDSRKRRYGFGVDVWSSGVVLYICLCGFQPFSDELYSMGLPYTLAQQIRLAKFSYPSPYWDPVGDPALELIDNMLTVDASKRLSASECLSHPWMCEQP</sequence>
<dbReference type="Gene3D" id="3.30.40.10">
    <property type="entry name" value="Zinc/RING finger domain, C3HC4 (zinc finger)"/>
    <property type="match status" value="1"/>
</dbReference>
<comment type="caution">
    <text evidence="9">The sequence shown here is derived from an EMBL/GenBank/DDBJ whole genome shotgun (WGS) entry which is preliminary data.</text>
</comment>
<dbReference type="SUPFAM" id="SSF57850">
    <property type="entry name" value="RING/U-box"/>
    <property type="match status" value="1"/>
</dbReference>
<evidence type="ECO:0000313" key="9">
    <source>
        <dbReference type="EMBL" id="GAM35685.1"/>
    </source>
</evidence>
<dbReference type="InterPro" id="IPR016818">
    <property type="entry name" value="NOSIP"/>
</dbReference>
<dbReference type="SUPFAM" id="SSF56112">
    <property type="entry name" value="Protein kinase-like (PK-like)"/>
    <property type="match status" value="1"/>
</dbReference>
<evidence type="ECO:0000256" key="1">
    <source>
        <dbReference type="ARBA" id="ARBA00022723"/>
    </source>
</evidence>
<proteinExistence type="predicted"/>
<dbReference type="GO" id="GO:0005634">
    <property type="term" value="C:nucleus"/>
    <property type="evidence" value="ECO:0007669"/>
    <property type="project" value="TreeGrafter"/>
</dbReference>
<keyword evidence="1" id="KW-0479">Metal-binding</keyword>
<dbReference type="PROSITE" id="PS50089">
    <property type="entry name" value="ZF_RING_2"/>
    <property type="match status" value="1"/>
</dbReference>
<dbReference type="GO" id="GO:0005524">
    <property type="term" value="F:ATP binding"/>
    <property type="evidence" value="ECO:0007669"/>
    <property type="project" value="InterPro"/>
</dbReference>
<dbReference type="InterPro" id="IPR013083">
    <property type="entry name" value="Znf_RING/FYVE/PHD"/>
</dbReference>
<evidence type="ECO:0000256" key="3">
    <source>
        <dbReference type="ARBA" id="ARBA00022833"/>
    </source>
</evidence>
<dbReference type="Proteomes" id="UP000053095">
    <property type="component" value="Unassembled WGS sequence"/>
</dbReference>
<dbReference type="PANTHER" id="PTHR13063:SF10">
    <property type="entry name" value="NITRIC OXIDE SYNTHASE-INTERACTING PROTEIN"/>
    <property type="match status" value="1"/>
</dbReference>
<dbReference type="GO" id="GO:0004672">
    <property type="term" value="F:protein kinase activity"/>
    <property type="evidence" value="ECO:0007669"/>
    <property type="project" value="InterPro"/>
</dbReference>
<gene>
    <name evidence="9" type="ORF">TCE0_017r04200</name>
</gene>
<evidence type="ECO:0000259" key="7">
    <source>
        <dbReference type="PROSITE" id="PS50011"/>
    </source>
</evidence>
<evidence type="ECO:0000259" key="8">
    <source>
        <dbReference type="PROSITE" id="PS50089"/>
    </source>
</evidence>
<evidence type="ECO:0000256" key="5">
    <source>
        <dbReference type="SAM" id="Coils"/>
    </source>
</evidence>
<dbReference type="Gene3D" id="1.10.510.10">
    <property type="entry name" value="Transferase(Phosphotransferase) domain 1"/>
    <property type="match status" value="1"/>
</dbReference>
<dbReference type="EMBL" id="DF933813">
    <property type="protein sequence ID" value="GAM35685.1"/>
    <property type="molecule type" value="Genomic_DNA"/>
</dbReference>
<dbReference type="Pfam" id="PF13445">
    <property type="entry name" value="zf-RING_UBOX"/>
    <property type="match status" value="1"/>
</dbReference>
<feature type="domain" description="Protein kinase" evidence="7">
    <location>
        <begin position="161"/>
        <end position="492"/>
    </location>
</feature>
<dbReference type="GO" id="GO:0008270">
    <property type="term" value="F:zinc ion binding"/>
    <property type="evidence" value="ECO:0007669"/>
    <property type="project" value="UniProtKB-KW"/>
</dbReference>
<protein>
    <recommendedName>
        <fullName evidence="11">RING-type domain-containing protein</fullName>
    </recommendedName>
</protein>
<keyword evidence="3" id="KW-0862">Zinc</keyword>
<dbReference type="PROSITE" id="PS00518">
    <property type="entry name" value="ZF_RING_1"/>
    <property type="match status" value="1"/>
</dbReference>
<dbReference type="InterPro" id="IPR001841">
    <property type="entry name" value="Znf_RING"/>
</dbReference>
<reference evidence="10" key="1">
    <citation type="journal article" date="2015" name="Genome Announc.">
        <title>Draft genome sequence of Talaromyces cellulolyticus strain Y-94, a source of lignocellulosic biomass-degrading enzymes.</title>
        <authorList>
            <person name="Fujii T."/>
            <person name="Koike H."/>
            <person name="Sawayama S."/>
            <person name="Yano S."/>
            <person name="Inoue H."/>
        </authorList>
    </citation>
    <scope>NUCLEOTIDE SEQUENCE [LARGE SCALE GENOMIC DNA]</scope>
    <source>
        <strain evidence="10">Y-94</strain>
    </source>
</reference>
<evidence type="ECO:0000256" key="2">
    <source>
        <dbReference type="ARBA" id="ARBA00022771"/>
    </source>
</evidence>
<evidence type="ECO:0000256" key="6">
    <source>
        <dbReference type="SAM" id="MobiDB-lite"/>
    </source>
</evidence>
<dbReference type="InterPro" id="IPR000719">
    <property type="entry name" value="Prot_kinase_dom"/>
</dbReference>
<evidence type="ECO:0008006" key="11">
    <source>
        <dbReference type="Google" id="ProtNLM"/>
    </source>
</evidence>
<evidence type="ECO:0000256" key="4">
    <source>
        <dbReference type="PROSITE-ProRule" id="PRU00175"/>
    </source>
</evidence>
<dbReference type="InterPro" id="IPR017907">
    <property type="entry name" value="Znf_RING_CS"/>
</dbReference>
<feature type="compositionally biased region" description="Basic and acidic residues" evidence="6">
    <location>
        <begin position="123"/>
        <end position="141"/>
    </location>
</feature>
<name>A0A6V8H341_TALPI</name>
<keyword evidence="2 4" id="KW-0863">Zinc-finger</keyword>
<keyword evidence="5" id="KW-0175">Coiled coil</keyword>
<dbReference type="AlphaFoldDB" id="A0A6V8H341"/>
<feature type="coiled-coil region" evidence="5">
    <location>
        <begin position="66"/>
        <end position="112"/>
    </location>
</feature>
<feature type="region of interest" description="Disordered" evidence="6">
    <location>
        <begin position="122"/>
        <end position="148"/>
    </location>
</feature>
<dbReference type="GO" id="GO:0061630">
    <property type="term" value="F:ubiquitin protein ligase activity"/>
    <property type="evidence" value="ECO:0007669"/>
    <property type="project" value="InterPro"/>
</dbReference>
<dbReference type="InterPro" id="IPR027370">
    <property type="entry name" value="Znf-RING_euk"/>
</dbReference>
<dbReference type="InterPro" id="IPR011009">
    <property type="entry name" value="Kinase-like_dom_sf"/>
</dbReference>
<organism evidence="9 10">
    <name type="scientific">Talaromyces pinophilus</name>
    <name type="common">Penicillium pinophilum</name>
    <dbReference type="NCBI Taxonomy" id="128442"/>
    <lineage>
        <taxon>Eukaryota</taxon>
        <taxon>Fungi</taxon>
        <taxon>Dikarya</taxon>
        <taxon>Ascomycota</taxon>
        <taxon>Pezizomycotina</taxon>
        <taxon>Eurotiomycetes</taxon>
        <taxon>Eurotiomycetidae</taxon>
        <taxon>Eurotiales</taxon>
        <taxon>Trichocomaceae</taxon>
        <taxon>Talaromyces</taxon>
        <taxon>Talaromyces sect. Talaromyces</taxon>
    </lineage>
</organism>
<dbReference type="Pfam" id="PF00069">
    <property type="entry name" value="Pkinase"/>
    <property type="match status" value="1"/>
</dbReference>
<feature type="domain" description="RING-type" evidence="8">
    <location>
        <begin position="273"/>
        <end position="334"/>
    </location>
</feature>
<keyword evidence="10" id="KW-1185">Reference proteome</keyword>
<accession>A0A6V8H341</accession>
<dbReference type="PANTHER" id="PTHR13063">
    <property type="entry name" value="ENOS INTERACTING PROTEIN"/>
    <property type="match status" value="1"/>
</dbReference>
<evidence type="ECO:0000313" key="10">
    <source>
        <dbReference type="Proteomes" id="UP000053095"/>
    </source>
</evidence>
<dbReference type="SMART" id="SM00220">
    <property type="entry name" value="S_TKc"/>
    <property type="match status" value="1"/>
</dbReference>